<dbReference type="EMBL" id="KB740923">
    <property type="protein sequence ID" value="ENN78082.1"/>
    <property type="molecule type" value="Genomic_DNA"/>
</dbReference>
<organism evidence="1">
    <name type="scientific">Dendroctonus ponderosae</name>
    <name type="common">Mountain pine beetle</name>
    <dbReference type="NCBI Taxonomy" id="77166"/>
    <lineage>
        <taxon>Eukaryota</taxon>
        <taxon>Metazoa</taxon>
        <taxon>Ecdysozoa</taxon>
        <taxon>Arthropoda</taxon>
        <taxon>Hexapoda</taxon>
        <taxon>Insecta</taxon>
        <taxon>Pterygota</taxon>
        <taxon>Neoptera</taxon>
        <taxon>Endopterygota</taxon>
        <taxon>Coleoptera</taxon>
        <taxon>Polyphaga</taxon>
        <taxon>Cucujiformia</taxon>
        <taxon>Curculionidae</taxon>
        <taxon>Scolytinae</taxon>
        <taxon>Dendroctonus</taxon>
    </lineage>
</organism>
<dbReference type="HOGENOM" id="CLU_2869878_0_0_1"/>
<evidence type="ECO:0000313" key="1">
    <source>
        <dbReference type="EMBL" id="ENN78082.1"/>
    </source>
</evidence>
<reference evidence="1" key="1">
    <citation type="journal article" date="2013" name="Genome Biol.">
        <title>Draft genome of the mountain pine beetle, Dendroctonus ponderosae Hopkins, a major forest pest.</title>
        <authorList>
            <person name="Keeling C.I."/>
            <person name="Yuen M.M."/>
            <person name="Liao N.Y."/>
            <person name="Docking T.R."/>
            <person name="Chan S.K."/>
            <person name="Taylor G.A."/>
            <person name="Palmquist D.L."/>
            <person name="Jackman S.D."/>
            <person name="Nguyen A."/>
            <person name="Li M."/>
            <person name="Henderson H."/>
            <person name="Janes J.K."/>
            <person name="Zhao Y."/>
            <person name="Pandoh P."/>
            <person name="Moore R."/>
            <person name="Sperling F.A."/>
            <person name="Huber D.P."/>
            <person name="Birol I."/>
            <person name="Jones S.J."/>
            <person name="Bohlmann J."/>
        </authorList>
    </citation>
    <scope>NUCLEOTIDE SEQUENCE</scope>
</reference>
<gene>
    <name evidence="1" type="ORF">YQE_05236</name>
</gene>
<accession>N6UHI3</accession>
<sequence>MPVDVRRLFALFRRHCSGSGVVNPKRSVFVQNQRSKAASETTEKLYPDVPRASCATVKGHHDML</sequence>
<name>N6UHI3_DENPD</name>
<dbReference type="AlphaFoldDB" id="N6UHI3"/>
<protein>
    <submittedName>
        <fullName evidence="1">Uncharacterized protein</fullName>
    </submittedName>
</protein>
<feature type="non-terminal residue" evidence="1">
    <location>
        <position position="1"/>
    </location>
</feature>
<proteinExistence type="predicted"/>